<feature type="signal peptide" evidence="1">
    <location>
        <begin position="1"/>
        <end position="25"/>
    </location>
</feature>
<dbReference type="EMBL" id="JBHRZH010000016">
    <property type="protein sequence ID" value="MFC3762766.1"/>
    <property type="molecule type" value="Genomic_DNA"/>
</dbReference>
<dbReference type="InterPro" id="IPR006311">
    <property type="entry name" value="TAT_signal"/>
</dbReference>
<dbReference type="Proteomes" id="UP001595699">
    <property type="component" value="Unassembled WGS sequence"/>
</dbReference>
<dbReference type="SUPFAM" id="SSF53850">
    <property type="entry name" value="Periplasmic binding protein-like II"/>
    <property type="match status" value="1"/>
</dbReference>
<sequence length="484" mass="52199">MNTFSRRRFLQAAGAAGALALGAAACGGDSGSGSGTGGASALTWWDHQLQLQPAKKRIFEKFAKAPGGMPVDYTFNNPEKLGQALQLAKQSNQLPDVHSNAGLQVPAPQLINEGWMAPLELSSEAVANLKDVLLDGIHIFDGKVYSFPIFDYHVYTNVTWFNTKVAEQAGLDPSAPPTTYDTFRAAARAVQSKGGGAAPWTWNIGMTERTADQLNYLAQAAGFEGNTGMLFKNGEFAYHDDAYVDSLDFLLSLKKDKLMMAGSESWVDTDARGRWSAGAACYYFDGPWCPGVVLSAAPQFAESLGVAPILTPSGGAVRTYHGPQSGDYWLTPKSKHAEAANKLLSDYFTTPDYSVEVANTMSQPPRDLDAVEKSTAHAEYKKLIGWFRDTVFLAPTPVVKNVAITKVQVETKPVEPNLGTIIQGAFTGDVPDVKAALKKLSDDSSAERERAIKAAQAKGAEVSLDDYAFPDWKPGADYTLDQYK</sequence>
<dbReference type="InterPro" id="IPR050490">
    <property type="entry name" value="Bact_solute-bd_prot1"/>
</dbReference>
<dbReference type="PROSITE" id="PS51318">
    <property type="entry name" value="TAT"/>
    <property type="match status" value="1"/>
</dbReference>
<name>A0ABV7YBU1_9ACTN</name>
<dbReference type="Gene3D" id="3.40.190.10">
    <property type="entry name" value="Periplasmic binding protein-like II"/>
    <property type="match status" value="1"/>
</dbReference>
<evidence type="ECO:0000313" key="2">
    <source>
        <dbReference type="EMBL" id="MFC3762766.1"/>
    </source>
</evidence>
<feature type="chain" id="PRO_5046005810" evidence="1">
    <location>
        <begin position="26"/>
        <end position="484"/>
    </location>
</feature>
<reference evidence="3" key="1">
    <citation type="journal article" date="2019" name="Int. J. Syst. Evol. Microbiol.">
        <title>The Global Catalogue of Microorganisms (GCM) 10K type strain sequencing project: providing services to taxonomists for standard genome sequencing and annotation.</title>
        <authorList>
            <consortium name="The Broad Institute Genomics Platform"/>
            <consortium name="The Broad Institute Genome Sequencing Center for Infectious Disease"/>
            <person name="Wu L."/>
            <person name="Ma J."/>
        </authorList>
    </citation>
    <scope>NUCLEOTIDE SEQUENCE [LARGE SCALE GENOMIC DNA]</scope>
    <source>
        <strain evidence="3">CGMCC 4.7241</strain>
    </source>
</reference>
<comment type="caution">
    <text evidence="2">The sequence shown here is derived from an EMBL/GenBank/DDBJ whole genome shotgun (WGS) entry which is preliminary data.</text>
</comment>
<dbReference type="PANTHER" id="PTHR43649">
    <property type="entry name" value="ARABINOSE-BINDING PROTEIN-RELATED"/>
    <property type="match status" value="1"/>
</dbReference>
<organism evidence="2 3">
    <name type="scientific">Tenggerimyces flavus</name>
    <dbReference type="NCBI Taxonomy" id="1708749"/>
    <lineage>
        <taxon>Bacteria</taxon>
        <taxon>Bacillati</taxon>
        <taxon>Actinomycetota</taxon>
        <taxon>Actinomycetes</taxon>
        <taxon>Propionibacteriales</taxon>
        <taxon>Nocardioidaceae</taxon>
        <taxon>Tenggerimyces</taxon>
    </lineage>
</organism>
<proteinExistence type="predicted"/>
<keyword evidence="1" id="KW-0732">Signal</keyword>
<evidence type="ECO:0000256" key="1">
    <source>
        <dbReference type="SAM" id="SignalP"/>
    </source>
</evidence>
<dbReference type="PANTHER" id="PTHR43649:SF12">
    <property type="entry name" value="DIACETYLCHITOBIOSE BINDING PROTEIN DASA"/>
    <property type="match status" value="1"/>
</dbReference>
<accession>A0ABV7YBU1</accession>
<evidence type="ECO:0000313" key="3">
    <source>
        <dbReference type="Proteomes" id="UP001595699"/>
    </source>
</evidence>
<dbReference type="RefSeq" id="WP_205122762.1">
    <property type="nucleotide sequence ID" value="NZ_JAFBCM010000001.1"/>
</dbReference>
<dbReference type="PROSITE" id="PS51257">
    <property type="entry name" value="PROKAR_LIPOPROTEIN"/>
    <property type="match status" value="1"/>
</dbReference>
<protein>
    <submittedName>
        <fullName evidence="2">ABC transporter substrate-binding protein</fullName>
    </submittedName>
</protein>
<keyword evidence="3" id="KW-1185">Reference proteome</keyword>
<gene>
    <name evidence="2" type="ORF">ACFOUW_18130</name>
</gene>